<dbReference type="STRING" id="1524460.IX84_16590"/>
<dbReference type="OrthoDB" id="9798250at2"/>
<evidence type="ECO:0008006" key="3">
    <source>
        <dbReference type="Google" id="ProtNLM"/>
    </source>
</evidence>
<protein>
    <recommendedName>
        <fullName evidence="3">Glycosyltransferase</fullName>
    </recommendedName>
</protein>
<dbReference type="InterPro" id="IPR018641">
    <property type="entry name" value="Trfase_1_rSAM/seldom-assoc"/>
</dbReference>
<name>A0A098S635_9BACT</name>
<dbReference type="PANTHER" id="PTHR36529">
    <property type="entry name" value="SLL1095 PROTEIN"/>
    <property type="match status" value="1"/>
</dbReference>
<dbReference type="EMBL" id="JPOS01000038">
    <property type="protein sequence ID" value="KGE87258.1"/>
    <property type="molecule type" value="Genomic_DNA"/>
</dbReference>
<dbReference type="Pfam" id="PF09837">
    <property type="entry name" value="DUF2064"/>
    <property type="match status" value="1"/>
</dbReference>
<dbReference type="SUPFAM" id="SSF53448">
    <property type="entry name" value="Nucleotide-diphospho-sugar transferases"/>
    <property type="match status" value="1"/>
</dbReference>
<dbReference type="Gene3D" id="3.90.550.10">
    <property type="entry name" value="Spore Coat Polysaccharide Biosynthesis Protein SpsA, Chain A"/>
    <property type="match status" value="1"/>
</dbReference>
<dbReference type="AlphaFoldDB" id="A0A098S635"/>
<dbReference type="RefSeq" id="WP_044222847.1">
    <property type="nucleotide sequence ID" value="NZ_JBKAGJ010000021.1"/>
</dbReference>
<dbReference type="PANTHER" id="PTHR36529:SF1">
    <property type="entry name" value="GLYCOSYLTRANSFERASE"/>
    <property type="match status" value="1"/>
</dbReference>
<dbReference type="InterPro" id="IPR029044">
    <property type="entry name" value="Nucleotide-diphossugar_trans"/>
</dbReference>
<proteinExistence type="predicted"/>
<dbReference type="Proteomes" id="UP000029736">
    <property type="component" value="Unassembled WGS sequence"/>
</dbReference>
<organism evidence="1 2">
    <name type="scientific">Phaeodactylibacter xiamenensis</name>
    <dbReference type="NCBI Taxonomy" id="1524460"/>
    <lineage>
        <taxon>Bacteria</taxon>
        <taxon>Pseudomonadati</taxon>
        <taxon>Bacteroidota</taxon>
        <taxon>Saprospiria</taxon>
        <taxon>Saprospirales</taxon>
        <taxon>Haliscomenobacteraceae</taxon>
        <taxon>Phaeodactylibacter</taxon>
    </lineage>
</organism>
<gene>
    <name evidence="1" type="ORF">IX84_16590</name>
</gene>
<evidence type="ECO:0000313" key="2">
    <source>
        <dbReference type="Proteomes" id="UP000029736"/>
    </source>
</evidence>
<keyword evidence="2" id="KW-1185">Reference proteome</keyword>
<dbReference type="NCBIfam" id="TIGR04282">
    <property type="entry name" value="glyco_like_cofC"/>
    <property type="match status" value="1"/>
</dbReference>
<sequence length="200" mass="22298">MTKKAKRALIIFVRNPEKGKVKTRLAKTLGEDQALAIYKALLAKTRTVAEGVDALRLLFYSVQVREDDDWPGSKFEKRQQQGNDLGERMAHAFEVALNLADAAIIVGSDIAQINTSIIEQAFAKLSSHDYVIGPALDGGYYLLGMKRPSPELFRGMEWSTNQVAKITQERILETGGTLAFAPTLSDIDFAEDWEKHGWEI</sequence>
<evidence type="ECO:0000313" key="1">
    <source>
        <dbReference type="EMBL" id="KGE87258.1"/>
    </source>
</evidence>
<reference evidence="1 2" key="1">
    <citation type="journal article" date="2014" name="Int. J. Syst. Evol. Microbiol.">
        <title>Phaeodactylibacter xiamenensis gen. nov., sp. nov., a member of the family Saprospiraceae isolated from the marine alga Phaeodactylum tricornutum.</title>
        <authorList>
            <person name="Chen Z.Jr."/>
            <person name="Lei X."/>
            <person name="Lai Q."/>
            <person name="Li Y."/>
            <person name="Zhang B."/>
            <person name="Zhang J."/>
            <person name="Zhang H."/>
            <person name="Yang L."/>
            <person name="Zheng W."/>
            <person name="Tian Y."/>
            <person name="Yu Z."/>
            <person name="Xu H.Jr."/>
            <person name="Zheng T."/>
        </authorList>
    </citation>
    <scope>NUCLEOTIDE SEQUENCE [LARGE SCALE GENOMIC DNA]</scope>
    <source>
        <strain evidence="1 2">KD52</strain>
    </source>
</reference>
<accession>A0A098S635</accession>
<comment type="caution">
    <text evidence="1">The sequence shown here is derived from an EMBL/GenBank/DDBJ whole genome shotgun (WGS) entry which is preliminary data.</text>
</comment>